<keyword evidence="2" id="KW-1185">Reference proteome</keyword>
<sequence>MGTGRGGPGISKCPFQSLIGFKINWNQRCGRCPDSTTYFSIPNRV</sequence>
<evidence type="ECO:0000313" key="1">
    <source>
        <dbReference type="EMBL" id="BAF36140.1"/>
    </source>
</evidence>
<evidence type="ECO:0000313" key="2">
    <source>
        <dbReference type="Proteomes" id="UP000001249"/>
    </source>
</evidence>
<dbReference type="KEGG" id="vg:4484343"/>
<dbReference type="Proteomes" id="UP000001249">
    <property type="component" value="Segment"/>
</dbReference>
<organism evidence="1 2">
    <name type="scientific">Microcystis phage LMM01</name>
    <dbReference type="NCBI Taxonomy" id="2856824"/>
    <lineage>
        <taxon>Viruses</taxon>
        <taxon>Duplodnaviria</taxon>
        <taxon>Heunggongvirae</taxon>
        <taxon>Uroviricota</taxon>
        <taxon>Caudoviricetes</taxon>
        <taxon>Fukuivirus</taxon>
        <taxon>Fukuivirus LMM01</taxon>
    </lineage>
</organism>
<reference evidence="2" key="1">
    <citation type="journal article" date="2008" name="J. Bacteriol.">
        <title>Ma-LMM01 infecting toxic Microcystis aeruginosa illuminates diverse cyanophage genome strategies.</title>
        <authorList>
            <person name="Yoshida T."/>
            <person name="Nagasaki K."/>
            <person name="Takashima Y."/>
            <person name="Shirai Y."/>
            <person name="Tomaru Y."/>
            <person name="Takao Y."/>
            <person name="Sakamoto S."/>
            <person name="Hiroishi S."/>
            <person name="Ogata H."/>
        </authorList>
    </citation>
    <scope>NUCLEOTIDE SEQUENCE</scope>
</reference>
<proteinExistence type="predicted"/>
<dbReference type="EMBL" id="AB231700">
    <property type="protein sequence ID" value="BAF36140.1"/>
    <property type="molecule type" value="Genomic_DNA"/>
</dbReference>
<accession>A0A7G3</accession>
<dbReference type="GeneID" id="4484343"/>
<name>A0A7G3_9CAUD</name>
<protein>
    <submittedName>
        <fullName evidence="1">Uncharacterized protein</fullName>
    </submittedName>
</protein>
<dbReference type="RefSeq" id="YP_851063.1">
    <property type="nucleotide sequence ID" value="NC_008562.1"/>
</dbReference>